<dbReference type="CDD" id="cd07012">
    <property type="entry name" value="PBP2_Bug_TTT"/>
    <property type="match status" value="1"/>
</dbReference>
<keyword evidence="4" id="KW-1185">Reference proteome</keyword>
<proteinExistence type="inferred from homology"/>
<name>A0A5B8LPB0_9HYPH</name>
<dbReference type="InterPro" id="IPR042100">
    <property type="entry name" value="Bug_dom1"/>
</dbReference>
<dbReference type="OrthoDB" id="7375033at2"/>
<evidence type="ECO:0000313" key="4">
    <source>
        <dbReference type="Proteomes" id="UP000315364"/>
    </source>
</evidence>
<dbReference type="Pfam" id="PF03401">
    <property type="entry name" value="TctC"/>
    <property type="match status" value="1"/>
</dbReference>
<gene>
    <name evidence="3" type="ORF">FPZ08_01445</name>
</gene>
<accession>A0A5B8LPB0</accession>
<reference evidence="3 4" key="1">
    <citation type="submission" date="2019-07" db="EMBL/GenBank/DDBJ databases">
        <title>Full genome sequence of Devosia sp. Gsoil 520.</title>
        <authorList>
            <person name="Im W.-T."/>
        </authorList>
    </citation>
    <scope>NUCLEOTIDE SEQUENCE [LARGE SCALE GENOMIC DNA]</scope>
    <source>
        <strain evidence="3 4">Gsoil 520</strain>
    </source>
</reference>
<sequence length="383" mass="40866">MRAIWPGSKSAIASRCWRRAASCGGPRRLRLRPCTDGVTTPHQGGISMNRFVSGPRNTGRTMRHRLAMTALVVATVLGLAPAGVMAQDYPNQPITAIVPFGAGGGADTQTRIWGEAIAPLIKQRIIVENVAGSAGVAGTKQGIGAEPDGYSVILGAASTIAINPVTNTAADYDPLTDMRPVALIGYTPYVMVVANNLDVKTLGELIEYGKAHEGELTYAGWTAVGEFARKGLENRTGLAMTPVPYKGVTEAMTDVIAGRVSASILDISTALPFIRSGSVTPIVMTGPDKSPALPDVQTIDEAGVSDYLIDSWIGLFVPKDTPDEIVEFLNAKTLEALQGQMATDRYADLEIERRDYNVAETYDFMERQVSGWKALIEEVGPAE</sequence>
<keyword evidence="2" id="KW-1133">Transmembrane helix</keyword>
<organism evidence="3 4">
    <name type="scientific">Devosia ginsengisoli</name>
    <dbReference type="NCBI Taxonomy" id="400770"/>
    <lineage>
        <taxon>Bacteria</taxon>
        <taxon>Pseudomonadati</taxon>
        <taxon>Pseudomonadota</taxon>
        <taxon>Alphaproteobacteria</taxon>
        <taxon>Hyphomicrobiales</taxon>
        <taxon>Devosiaceae</taxon>
        <taxon>Devosia</taxon>
    </lineage>
</organism>
<dbReference type="SUPFAM" id="SSF53850">
    <property type="entry name" value="Periplasmic binding protein-like II"/>
    <property type="match status" value="1"/>
</dbReference>
<dbReference type="KEGG" id="dea:FPZ08_01445"/>
<dbReference type="PANTHER" id="PTHR42928">
    <property type="entry name" value="TRICARBOXYLATE-BINDING PROTEIN"/>
    <property type="match status" value="1"/>
</dbReference>
<dbReference type="Gene3D" id="3.40.190.10">
    <property type="entry name" value="Periplasmic binding protein-like II"/>
    <property type="match status" value="1"/>
</dbReference>
<feature type="transmembrane region" description="Helical" evidence="2">
    <location>
        <begin position="66"/>
        <end position="86"/>
    </location>
</feature>
<comment type="similarity">
    <text evidence="1">Belongs to the UPF0065 (bug) family.</text>
</comment>
<evidence type="ECO:0000313" key="3">
    <source>
        <dbReference type="EMBL" id="QDZ09525.1"/>
    </source>
</evidence>
<evidence type="ECO:0000256" key="2">
    <source>
        <dbReference type="SAM" id="Phobius"/>
    </source>
</evidence>
<keyword evidence="2" id="KW-0812">Transmembrane</keyword>
<dbReference type="EMBL" id="CP042304">
    <property type="protein sequence ID" value="QDZ09525.1"/>
    <property type="molecule type" value="Genomic_DNA"/>
</dbReference>
<dbReference type="AlphaFoldDB" id="A0A5B8LPB0"/>
<dbReference type="Proteomes" id="UP000315364">
    <property type="component" value="Chromosome"/>
</dbReference>
<dbReference type="PANTHER" id="PTHR42928:SF5">
    <property type="entry name" value="BLR1237 PROTEIN"/>
    <property type="match status" value="1"/>
</dbReference>
<evidence type="ECO:0000256" key="1">
    <source>
        <dbReference type="ARBA" id="ARBA00006987"/>
    </source>
</evidence>
<dbReference type="InterPro" id="IPR005064">
    <property type="entry name" value="BUG"/>
</dbReference>
<dbReference type="Gene3D" id="3.40.190.150">
    <property type="entry name" value="Bordetella uptake gene, domain 1"/>
    <property type="match status" value="1"/>
</dbReference>
<protein>
    <submittedName>
        <fullName evidence="3">Tripartite tricarboxylate transporter substrate binding protein</fullName>
    </submittedName>
</protein>
<keyword evidence="2" id="KW-0472">Membrane</keyword>